<evidence type="ECO:0000256" key="13">
    <source>
        <dbReference type="ARBA" id="ARBA00023027"/>
    </source>
</evidence>
<evidence type="ECO:0000256" key="8">
    <source>
        <dbReference type="ARBA" id="ARBA00022692"/>
    </source>
</evidence>
<feature type="domain" description="NADH:quinone oxidoreductase/Mrp antiporter transmembrane" evidence="21">
    <location>
        <begin position="24"/>
        <end position="277"/>
    </location>
</feature>
<evidence type="ECO:0000256" key="11">
    <source>
        <dbReference type="ARBA" id="ARBA00022982"/>
    </source>
</evidence>
<evidence type="ECO:0000256" key="3">
    <source>
        <dbReference type="ARBA" id="ARBA00007012"/>
    </source>
</evidence>
<geneLocation type="mitochondrion" evidence="22"/>
<keyword evidence="11" id="KW-0249">Electron transport</keyword>
<organism evidence="22">
    <name type="scientific">Daphnia mitsukuri</name>
    <dbReference type="NCBI Taxonomy" id="1969737"/>
    <lineage>
        <taxon>Eukaryota</taxon>
        <taxon>Metazoa</taxon>
        <taxon>Ecdysozoa</taxon>
        <taxon>Arthropoda</taxon>
        <taxon>Crustacea</taxon>
        <taxon>Branchiopoda</taxon>
        <taxon>Diplostraca</taxon>
        <taxon>Cladocera</taxon>
        <taxon>Anomopoda</taxon>
        <taxon>Daphniidae</taxon>
        <taxon>Daphnia</taxon>
    </lineage>
</organism>
<keyword evidence="9" id="KW-0999">Mitochondrion inner membrane</keyword>
<name>A0A8E6TSH3_9CRUS</name>
<keyword evidence="7" id="KW-0679">Respiratory chain</keyword>
<dbReference type="PANTHER" id="PTHR46552">
    <property type="entry name" value="NADH-UBIQUINONE OXIDOREDUCTASE CHAIN 2"/>
    <property type="match status" value="1"/>
</dbReference>
<dbReference type="GO" id="GO:0006120">
    <property type="term" value="P:mitochondrial electron transport, NADH to ubiquinone"/>
    <property type="evidence" value="ECO:0007669"/>
    <property type="project" value="TreeGrafter"/>
</dbReference>
<feature type="transmembrane region" description="Helical" evidence="19">
    <location>
        <begin position="144"/>
        <end position="166"/>
    </location>
</feature>
<dbReference type="GO" id="GO:0008137">
    <property type="term" value="F:NADH dehydrogenase (ubiquinone) activity"/>
    <property type="evidence" value="ECO:0007669"/>
    <property type="project" value="UniProtKB-EC"/>
</dbReference>
<feature type="signal peptide" evidence="20">
    <location>
        <begin position="1"/>
        <end position="17"/>
    </location>
</feature>
<feature type="transmembrane region" description="Helical" evidence="19">
    <location>
        <begin position="58"/>
        <end position="79"/>
    </location>
</feature>
<evidence type="ECO:0000256" key="18">
    <source>
        <dbReference type="ARBA" id="ARBA00049551"/>
    </source>
</evidence>
<dbReference type="EC" id="7.1.1.2" evidence="4"/>
<evidence type="ECO:0000256" key="15">
    <source>
        <dbReference type="ARBA" id="ARBA00023128"/>
    </source>
</evidence>
<comment type="similarity">
    <text evidence="3">Belongs to the complex I subunit 2 family.</text>
</comment>
<protein>
    <recommendedName>
        <fullName evidence="5">NADH-ubiquinone oxidoreductase chain 2</fullName>
        <ecNumber evidence="4">7.1.1.2</ecNumber>
    </recommendedName>
    <alternativeName>
        <fullName evidence="17">NADH dehydrogenase subunit 2</fullName>
    </alternativeName>
</protein>
<keyword evidence="20" id="KW-0732">Signal</keyword>
<keyword evidence="6" id="KW-0813">Transport</keyword>
<feature type="transmembrane region" description="Helical" evidence="19">
    <location>
        <begin position="263"/>
        <end position="286"/>
    </location>
</feature>
<sequence>MWLSPALFLMLISILTSVCLVVSSPSLFISWVGLELNTLAFMPFLLSKKSKLASEASIKYFLTQTLASILILVGGLVFLSPLEDLSTLVLLLGLSIKLGAAPFHSWVLSVAEASGWLSIFTLLTIQKVNPLLILWMFCPLSMEFFYGVVLSSLVVGGLTGLTQTSIRSMLTFSSINHVGWLMMAISFGLGVGVYYFLIYLATLLCSIIIFHMFNVSHVNQLSLLNFKPSNQLLMFFALLSLGGLPPFLGFLPKWMVLQLTISYSMLLVAGVMVSMSLLVLFFYLRLMFSSFIMGGLSFTTFIKAPLPLPIFFILLFAMSGGGLALAYFL</sequence>
<dbReference type="InterPro" id="IPR001750">
    <property type="entry name" value="ND/Mrp_TM"/>
</dbReference>
<feature type="transmembrane region" description="Helical" evidence="19">
    <location>
        <begin position="231"/>
        <end position="251"/>
    </location>
</feature>
<keyword evidence="8 19" id="KW-0812">Transmembrane</keyword>
<evidence type="ECO:0000313" key="22">
    <source>
        <dbReference type="EMBL" id="QVT15613.1"/>
    </source>
</evidence>
<evidence type="ECO:0000256" key="4">
    <source>
        <dbReference type="ARBA" id="ARBA00012944"/>
    </source>
</evidence>
<keyword evidence="12 19" id="KW-1133">Transmembrane helix</keyword>
<keyword evidence="15 22" id="KW-0496">Mitochondrion</keyword>
<feature type="transmembrane region" description="Helical" evidence="19">
    <location>
        <begin position="178"/>
        <end position="211"/>
    </location>
</feature>
<proteinExistence type="inferred from homology"/>
<comment type="catalytic activity">
    <reaction evidence="18">
        <text>a ubiquinone + NADH + 5 H(+)(in) = a ubiquinol + NAD(+) + 4 H(+)(out)</text>
        <dbReference type="Rhea" id="RHEA:29091"/>
        <dbReference type="Rhea" id="RHEA-COMP:9565"/>
        <dbReference type="Rhea" id="RHEA-COMP:9566"/>
        <dbReference type="ChEBI" id="CHEBI:15378"/>
        <dbReference type="ChEBI" id="CHEBI:16389"/>
        <dbReference type="ChEBI" id="CHEBI:17976"/>
        <dbReference type="ChEBI" id="CHEBI:57540"/>
        <dbReference type="ChEBI" id="CHEBI:57945"/>
        <dbReference type="EC" id="7.1.1.2"/>
    </reaction>
</comment>
<gene>
    <name evidence="22" type="primary">nad2</name>
</gene>
<evidence type="ECO:0000256" key="5">
    <source>
        <dbReference type="ARBA" id="ARBA00021008"/>
    </source>
</evidence>
<dbReference type="AlphaFoldDB" id="A0A8E6TSH3"/>
<evidence type="ECO:0000256" key="16">
    <source>
        <dbReference type="ARBA" id="ARBA00023136"/>
    </source>
</evidence>
<evidence type="ECO:0000256" key="19">
    <source>
        <dbReference type="SAM" id="Phobius"/>
    </source>
</evidence>
<evidence type="ECO:0000256" key="10">
    <source>
        <dbReference type="ARBA" id="ARBA00022967"/>
    </source>
</evidence>
<evidence type="ECO:0000256" key="6">
    <source>
        <dbReference type="ARBA" id="ARBA00022448"/>
    </source>
</evidence>
<evidence type="ECO:0000256" key="17">
    <source>
        <dbReference type="ARBA" id="ARBA00031028"/>
    </source>
</evidence>
<dbReference type="EMBL" id="MW699926">
    <property type="protein sequence ID" value="QVT15613.1"/>
    <property type="molecule type" value="Genomic_DNA"/>
</dbReference>
<feature type="transmembrane region" description="Helical" evidence="19">
    <location>
        <begin position="85"/>
        <end position="103"/>
    </location>
</feature>
<evidence type="ECO:0000256" key="9">
    <source>
        <dbReference type="ARBA" id="ARBA00022792"/>
    </source>
</evidence>
<accession>A0A8E6TSH3</accession>
<reference evidence="22" key="1">
    <citation type="submission" date="2021-03" db="EMBL/GenBank/DDBJ databases">
        <authorList>
            <person name="Gu Y.-L."/>
            <person name="Sun C.-H."/>
            <person name="Liu P."/>
            <person name="Han B.-P."/>
        </authorList>
    </citation>
    <scope>NUCLEOTIDE SEQUENCE</scope>
</reference>
<feature type="transmembrane region" description="Helical" evidence="19">
    <location>
        <begin position="306"/>
        <end position="328"/>
    </location>
</feature>
<dbReference type="Pfam" id="PF00361">
    <property type="entry name" value="Proton_antipo_M"/>
    <property type="match status" value="1"/>
</dbReference>
<evidence type="ECO:0000256" key="14">
    <source>
        <dbReference type="ARBA" id="ARBA00023075"/>
    </source>
</evidence>
<dbReference type="PANTHER" id="PTHR46552:SF1">
    <property type="entry name" value="NADH-UBIQUINONE OXIDOREDUCTASE CHAIN 2"/>
    <property type="match status" value="1"/>
</dbReference>
<evidence type="ECO:0000259" key="21">
    <source>
        <dbReference type="Pfam" id="PF00361"/>
    </source>
</evidence>
<comment type="function">
    <text evidence="1">Core subunit of the mitochondrial membrane respiratory chain NADH dehydrogenase (Complex I) that is believed to belong to the minimal assembly required for catalysis. Complex I functions in the transfer of electrons from NADH to the respiratory chain. The immediate electron acceptor for the enzyme is believed to be ubiquinone.</text>
</comment>
<keyword evidence="14" id="KW-0830">Ubiquinone</keyword>
<dbReference type="GO" id="GO:0005743">
    <property type="term" value="C:mitochondrial inner membrane"/>
    <property type="evidence" value="ECO:0007669"/>
    <property type="project" value="UniProtKB-SubCell"/>
</dbReference>
<evidence type="ECO:0000256" key="1">
    <source>
        <dbReference type="ARBA" id="ARBA00003257"/>
    </source>
</evidence>
<comment type="subcellular location">
    <subcellularLocation>
        <location evidence="2">Mitochondrion inner membrane</location>
        <topology evidence="2">Multi-pass membrane protein</topology>
    </subcellularLocation>
</comment>
<evidence type="ECO:0000256" key="2">
    <source>
        <dbReference type="ARBA" id="ARBA00004448"/>
    </source>
</evidence>
<keyword evidence="10" id="KW-1278">Translocase</keyword>
<keyword evidence="16 19" id="KW-0472">Membrane</keyword>
<feature type="transmembrane region" description="Helical" evidence="19">
    <location>
        <begin position="115"/>
        <end position="138"/>
    </location>
</feature>
<evidence type="ECO:0000256" key="7">
    <source>
        <dbReference type="ARBA" id="ARBA00022660"/>
    </source>
</evidence>
<feature type="chain" id="PRO_5034118137" description="NADH-ubiquinone oxidoreductase chain 2" evidence="20">
    <location>
        <begin position="18"/>
        <end position="329"/>
    </location>
</feature>
<evidence type="ECO:0000256" key="12">
    <source>
        <dbReference type="ARBA" id="ARBA00022989"/>
    </source>
</evidence>
<dbReference type="InterPro" id="IPR050175">
    <property type="entry name" value="Complex_I_Subunit_2"/>
</dbReference>
<evidence type="ECO:0000256" key="20">
    <source>
        <dbReference type="SAM" id="SignalP"/>
    </source>
</evidence>
<keyword evidence="13" id="KW-0520">NAD</keyword>